<gene>
    <name evidence="2" type="ORF">QQM35_00580</name>
</gene>
<evidence type="ECO:0000313" key="3">
    <source>
        <dbReference type="Proteomes" id="UP001436297"/>
    </source>
</evidence>
<evidence type="ECO:0000256" key="1">
    <source>
        <dbReference type="SAM" id="Phobius"/>
    </source>
</evidence>
<keyword evidence="1" id="KW-0812">Transmembrane</keyword>
<feature type="transmembrane region" description="Helical" evidence="1">
    <location>
        <begin position="66"/>
        <end position="88"/>
    </location>
</feature>
<dbReference type="PANTHER" id="PTHR35531:SF1">
    <property type="entry name" value="INNER MEMBRANE PROTEIN YBCI-RELATED"/>
    <property type="match status" value="1"/>
</dbReference>
<accession>A0ABZ3ECS1</accession>
<keyword evidence="1" id="KW-1133">Transmembrane helix</keyword>
<organism evidence="2 3">
    <name type="scientific">Staphylococcus hsinchuensis</name>
    <dbReference type="NCBI Taxonomy" id="3051183"/>
    <lineage>
        <taxon>Bacteria</taxon>
        <taxon>Bacillati</taxon>
        <taxon>Bacillota</taxon>
        <taxon>Bacilli</taxon>
        <taxon>Bacillales</taxon>
        <taxon>Staphylococcaceae</taxon>
        <taxon>Staphylococcus</taxon>
    </lineage>
</organism>
<keyword evidence="3" id="KW-1185">Reference proteome</keyword>
<dbReference type="Pfam" id="PF04307">
    <property type="entry name" value="YdjM"/>
    <property type="match status" value="1"/>
</dbReference>
<feature type="transmembrane region" description="Helical" evidence="1">
    <location>
        <begin position="25"/>
        <end position="45"/>
    </location>
</feature>
<evidence type="ECO:0000313" key="2">
    <source>
        <dbReference type="EMBL" id="XAF70644.1"/>
    </source>
</evidence>
<sequence>MTGKTHISCGLLIGALSINYFHTEIFTSVTIMTLAVISSIFPDICHTRSIIGRRFKLISFIVRMLFGHRTFTHSLLFMIIIGALLVFIQSPTRYIVTIMLGLISHVILDMLTSRGVKLFYPLPINVRFPFVCRTGGLVDLSLASAITVGTCYVLLRPFIDPFISQWIH</sequence>
<dbReference type="Proteomes" id="UP001436297">
    <property type="component" value="Chromosome"/>
</dbReference>
<proteinExistence type="predicted"/>
<protein>
    <submittedName>
        <fullName evidence="2">Metal-dependent hydrolase</fullName>
    </submittedName>
</protein>
<dbReference type="RefSeq" id="WP_251518124.1">
    <property type="nucleotide sequence ID" value="NZ_CP128355.1"/>
</dbReference>
<keyword evidence="2" id="KW-0378">Hydrolase</keyword>
<feature type="transmembrane region" description="Helical" evidence="1">
    <location>
        <begin position="94"/>
        <end position="112"/>
    </location>
</feature>
<dbReference type="EMBL" id="CP128355">
    <property type="protein sequence ID" value="XAF70644.1"/>
    <property type="molecule type" value="Genomic_DNA"/>
</dbReference>
<dbReference type="InterPro" id="IPR007404">
    <property type="entry name" value="YdjM-like"/>
</dbReference>
<dbReference type="PANTHER" id="PTHR35531">
    <property type="entry name" value="INNER MEMBRANE PROTEIN YBCI-RELATED"/>
    <property type="match status" value="1"/>
</dbReference>
<reference evidence="2 3" key="1">
    <citation type="journal article" date="2024" name="Pathogens">
        <title>Staphylococcus hsinchuensis sp. nov., Isolated from Soymilk.</title>
        <authorList>
            <person name="Wang Y.T."/>
            <person name="Lin Y.C."/>
            <person name="Hsieh Y.H."/>
            <person name="Lin Y.T."/>
            <person name="Hamada M."/>
            <person name="Chen C.C."/>
            <person name="Liou J.S."/>
            <person name="Lee A.Y."/>
            <person name="Zhang W.L."/>
            <person name="Chen Y.T."/>
            <person name="Huang C.H."/>
        </authorList>
    </citation>
    <scope>NUCLEOTIDE SEQUENCE [LARGE SCALE GENOMIC DNA]</scope>
    <source>
        <strain evidence="2 3">H164</strain>
    </source>
</reference>
<keyword evidence="1" id="KW-0472">Membrane</keyword>
<dbReference type="GO" id="GO:0016787">
    <property type="term" value="F:hydrolase activity"/>
    <property type="evidence" value="ECO:0007669"/>
    <property type="project" value="UniProtKB-KW"/>
</dbReference>
<name>A0ABZ3ECS1_9STAP</name>